<dbReference type="PROSITE" id="PS01124">
    <property type="entry name" value="HTH_ARAC_FAMILY_2"/>
    <property type="match status" value="1"/>
</dbReference>
<dbReference type="SUPFAM" id="SSF46689">
    <property type="entry name" value="Homeodomain-like"/>
    <property type="match status" value="1"/>
</dbReference>
<keyword evidence="3" id="KW-0804">Transcription</keyword>
<dbReference type="Gene3D" id="1.10.10.60">
    <property type="entry name" value="Homeodomain-like"/>
    <property type="match status" value="1"/>
</dbReference>
<organism evidence="5 6">
    <name type="scientific">Azospirillum brasilense</name>
    <dbReference type="NCBI Taxonomy" id="192"/>
    <lineage>
        <taxon>Bacteria</taxon>
        <taxon>Pseudomonadati</taxon>
        <taxon>Pseudomonadota</taxon>
        <taxon>Alphaproteobacteria</taxon>
        <taxon>Rhodospirillales</taxon>
        <taxon>Azospirillaceae</taxon>
        <taxon>Azospirillum</taxon>
    </lineage>
</organism>
<comment type="caution">
    <text evidence="5">The sequence shown here is derived from an EMBL/GenBank/DDBJ whole genome shotgun (WGS) entry which is preliminary data.</text>
</comment>
<dbReference type="GO" id="GO:0000976">
    <property type="term" value="F:transcription cis-regulatory region binding"/>
    <property type="evidence" value="ECO:0007669"/>
    <property type="project" value="TreeGrafter"/>
</dbReference>
<dbReference type="GO" id="GO:0005829">
    <property type="term" value="C:cytosol"/>
    <property type="evidence" value="ECO:0007669"/>
    <property type="project" value="TreeGrafter"/>
</dbReference>
<dbReference type="InterPro" id="IPR009057">
    <property type="entry name" value="Homeodomain-like_sf"/>
</dbReference>
<feature type="domain" description="HTH araC/xylS-type" evidence="4">
    <location>
        <begin position="227"/>
        <end position="325"/>
    </location>
</feature>
<evidence type="ECO:0000313" key="5">
    <source>
        <dbReference type="EMBL" id="OYD80291.1"/>
    </source>
</evidence>
<keyword evidence="5" id="KW-0614">Plasmid</keyword>
<geneLocation type="plasmid" evidence="5">
    <name>unnamed</name>
</geneLocation>
<dbReference type="Pfam" id="PF12833">
    <property type="entry name" value="HTH_18"/>
    <property type="match status" value="1"/>
</dbReference>
<dbReference type="GO" id="GO:0003700">
    <property type="term" value="F:DNA-binding transcription factor activity"/>
    <property type="evidence" value="ECO:0007669"/>
    <property type="project" value="InterPro"/>
</dbReference>
<evidence type="ECO:0000256" key="3">
    <source>
        <dbReference type="ARBA" id="ARBA00023163"/>
    </source>
</evidence>
<dbReference type="Proteomes" id="UP000215367">
    <property type="component" value="Unassembled WGS sequence"/>
</dbReference>
<evidence type="ECO:0000259" key="4">
    <source>
        <dbReference type="PROSITE" id="PS01124"/>
    </source>
</evidence>
<sequence>MTRLAVARAAAAGVDPRPLLHKAGLSAAQIEAPNSRMDAAGQVAFLNLVADTLHDDLLGFHLARDFEPREAGLLYFVLASSATLGDALARAERYSAITNESIRLWCQVTTDFSIRHGYMGVSRHRDRHQMEFWATLLVRLCQTLTASTINPIRVAFAHPRCGASEQLSAFFGCDVAFASGQDDVVFPRGASQLPLIGAEPYLNELLVRFCEDALPHYDGPISTPLRARVENALAPLLPHGNARASEVARMLGMSERTLARKLGVEKLTFIEIKESMRKDLAQLYIADAKLSISHIAWLLGFQEVSAFTHAFKRWTGLSPTQARITRLRSPSR</sequence>
<dbReference type="AlphaFoldDB" id="A0A235H367"/>
<dbReference type="PANTHER" id="PTHR47894">
    <property type="entry name" value="HTH-TYPE TRANSCRIPTIONAL REGULATOR GADX"/>
    <property type="match status" value="1"/>
</dbReference>
<keyword evidence="2" id="KW-0238">DNA-binding</keyword>
<proteinExistence type="predicted"/>
<evidence type="ECO:0000313" key="6">
    <source>
        <dbReference type="Proteomes" id="UP000215367"/>
    </source>
</evidence>
<evidence type="ECO:0000256" key="1">
    <source>
        <dbReference type="ARBA" id="ARBA00023015"/>
    </source>
</evidence>
<keyword evidence="1" id="KW-0805">Transcription regulation</keyword>
<dbReference type="InterPro" id="IPR032687">
    <property type="entry name" value="AraC-type_N"/>
</dbReference>
<name>A0A235H367_AZOBR</name>
<dbReference type="PANTHER" id="PTHR47894:SF4">
    <property type="entry name" value="HTH-TYPE TRANSCRIPTIONAL REGULATOR GADX"/>
    <property type="match status" value="1"/>
</dbReference>
<dbReference type="InterPro" id="IPR018060">
    <property type="entry name" value="HTH_AraC"/>
</dbReference>
<dbReference type="EMBL" id="NOWT01000063">
    <property type="protein sequence ID" value="OYD80291.1"/>
    <property type="molecule type" value="Genomic_DNA"/>
</dbReference>
<accession>A0A235H367</accession>
<dbReference type="Pfam" id="PF12625">
    <property type="entry name" value="Arabinose_bd"/>
    <property type="match status" value="1"/>
</dbReference>
<dbReference type="SMART" id="SM00342">
    <property type="entry name" value="HTH_ARAC"/>
    <property type="match status" value="1"/>
</dbReference>
<protein>
    <submittedName>
        <fullName evidence="5">AraC family transcriptional regulator</fullName>
    </submittedName>
</protein>
<gene>
    <name evidence="5" type="ORF">CHT98_32030</name>
</gene>
<evidence type="ECO:0000256" key="2">
    <source>
        <dbReference type="ARBA" id="ARBA00023125"/>
    </source>
</evidence>
<reference evidence="5 6" key="1">
    <citation type="submission" date="2017-07" db="EMBL/GenBank/DDBJ databases">
        <title>Whole genome sequence of Azospirillum brasilense 2A1, a potential biofertilizer strain.</title>
        <authorList>
            <person name="Fontana C.A."/>
            <person name="Toffoli L.M."/>
            <person name="Salazar S.M."/>
            <person name="Puglisi E."/>
            <person name="Pedraza R."/>
            <person name="Bassi D."/>
            <person name="Cocconcelli P.S."/>
        </authorList>
    </citation>
    <scope>NUCLEOTIDE SEQUENCE [LARGE SCALE GENOMIC DNA]</scope>
    <source>
        <strain evidence="5 6">2A1</strain>
        <plasmid evidence="5">unnamed</plasmid>
    </source>
</reference>